<organism evidence="1 2">
    <name type="scientific">Pseudotabrizicola sediminis</name>
    <dbReference type="NCBI Taxonomy" id="2486418"/>
    <lineage>
        <taxon>Bacteria</taxon>
        <taxon>Pseudomonadati</taxon>
        <taxon>Pseudomonadota</taxon>
        <taxon>Alphaproteobacteria</taxon>
        <taxon>Rhodobacterales</taxon>
        <taxon>Paracoccaceae</taxon>
        <taxon>Pseudotabrizicola</taxon>
    </lineage>
</organism>
<gene>
    <name evidence="1" type="ORF">EEB11_01985</name>
</gene>
<keyword evidence="2" id="KW-1185">Reference proteome</keyword>
<evidence type="ECO:0000313" key="1">
    <source>
        <dbReference type="EMBL" id="TGD45344.1"/>
    </source>
</evidence>
<dbReference type="Proteomes" id="UP000297741">
    <property type="component" value="Unassembled WGS sequence"/>
</dbReference>
<name>A0ABY2KW04_9RHOB</name>
<dbReference type="EMBL" id="RPEM01000001">
    <property type="protein sequence ID" value="TGD45344.1"/>
    <property type="molecule type" value="Genomic_DNA"/>
</dbReference>
<sequence>MPCENYQLYQFSVDERVHSEPAPDDAIWGREIYQSKVMRLDNLIKRGWVFPPFLAGARPVAEAPFSRFCKLCAKIHGAVDRSHGLAQSLRFDRNLRML</sequence>
<protein>
    <submittedName>
        <fullName evidence="1">Uncharacterized protein</fullName>
    </submittedName>
</protein>
<comment type="caution">
    <text evidence="1">The sequence shown here is derived from an EMBL/GenBank/DDBJ whole genome shotgun (WGS) entry which is preliminary data.</text>
</comment>
<accession>A0ABY2KW04</accession>
<proteinExistence type="predicted"/>
<reference evidence="1 2" key="1">
    <citation type="submission" date="2018-11" db="EMBL/GenBank/DDBJ databases">
        <title>Tabrizicola sp. isolated from sediment of alpine lake.</title>
        <authorList>
            <person name="Liu Z."/>
        </authorList>
    </citation>
    <scope>NUCLEOTIDE SEQUENCE [LARGE SCALE GENOMIC DNA]</scope>
    <source>
        <strain evidence="1 2">DRYC-M-16</strain>
    </source>
</reference>
<evidence type="ECO:0000313" key="2">
    <source>
        <dbReference type="Proteomes" id="UP000297741"/>
    </source>
</evidence>